<dbReference type="InterPro" id="IPR039421">
    <property type="entry name" value="Type_1_exporter"/>
</dbReference>
<dbReference type="PANTHER" id="PTHR24221:SF630">
    <property type="entry name" value="ABC TRANSPORTER B FAMILY MEMBER 29, CHLOROPLASTIC"/>
    <property type="match status" value="1"/>
</dbReference>
<accession>R0GUD1</accession>
<dbReference type="EMBL" id="KB870810">
    <property type="protein sequence ID" value="EOA20479.1"/>
    <property type="molecule type" value="Genomic_DNA"/>
</dbReference>
<keyword evidence="4 5" id="KW-0472">Membrane</keyword>
<dbReference type="InterPro" id="IPR003439">
    <property type="entry name" value="ABC_transporter-like_ATP-bd"/>
</dbReference>
<evidence type="ECO:0000259" key="6">
    <source>
        <dbReference type="PROSITE" id="PS50929"/>
    </source>
</evidence>
<dbReference type="Proteomes" id="UP000029121">
    <property type="component" value="Unassembled WGS sequence"/>
</dbReference>
<evidence type="ECO:0000256" key="2">
    <source>
        <dbReference type="ARBA" id="ARBA00022692"/>
    </source>
</evidence>
<dbReference type="GO" id="GO:0016887">
    <property type="term" value="F:ATP hydrolysis activity"/>
    <property type="evidence" value="ECO:0007669"/>
    <property type="project" value="InterPro"/>
</dbReference>
<dbReference type="SUPFAM" id="SSF52540">
    <property type="entry name" value="P-loop containing nucleoside triphosphate hydrolases"/>
    <property type="match status" value="1"/>
</dbReference>
<keyword evidence="8" id="KW-1185">Reference proteome</keyword>
<dbReference type="GO" id="GO:0140359">
    <property type="term" value="F:ABC-type transporter activity"/>
    <property type="evidence" value="ECO:0007669"/>
    <property type="project" value="InterPro"/>
</dbReference>
<dbReference type="Gene3D" id="1.20.1560.10">
    <property type="entry name" value="ABC transporter type 1, transmembrane domain"/>
    <property type="match status" value="1"/>
</dbReference>
<organism evidence="7 8">
    <name type="scientific">Capsella rubella</name>
    <dbReference type="NCBI Taxonomy" id="81985"/>
    <lineage>
        <taxon>Eukaryota</taxon>
        <taxon>Viridiplantae</taxon>
        <taxon>Streptophyta</taxon>
        <taxon>Embryophyta</taxon>
        <taxon>Tracheophyta</taxon>
        <taxon>Spermatophyta</taxon>
        <taxon>Magnoliopsida</taxon>
        <taxon>eudicotyledons</taxon>
        <taxon>Gunneridae</taxon>
        <taxon>Pentapetalae</taxon>
        <taxon>rosids</taxon>
        <taxon>malvids</taxon>
        <taxon>Brassicales</taxon>
        <taxon>Brassicaceae</taxon>
        <taxon>Camelineae</taxon>
        <taxon>Capsella</taxon>
    </lineage>
</organism>
<dbReference type="AlphaFoldDB" id="R0GUD1"/>
<proteinExistence type="predicted"/>
<dbReference type="InterPro" id="IPR011527">
    <property type="entry name" value="ABC1_TM_dom"/>
</dbReference>
<dbReference type="CDD" id="cd03228">
    <property type="entry name" value="ABCC_MRP_Like"/>
    <property type="match status" value="1"/>
</dbReference>
<dbReference type="FunFam" id="1.20.1560.10:FF:000096">
    <property type="entry name" value="ABC transporter related"/>
    <property type="match status" value="1"/>
</dbReference>
<reference evidence="8" key="1">
    <citation type="journal article" date="2013" name="Nat. Genet.">
        <title>The Capsella rubella genome and the genomic consequences of rapid mating system evolution.</title>
        <authorList>
            <person name="Slotte T."/>
            <person name="Hazzouri K.M."/>
            <person name="Agren J.A."/>
            <person name="Koenig D."/>
            <person name="Maumus F."/>
            <person name="Guo Y.L."/>
            <person name="Steige K."/>
            <person name="Platts A.E."/>
            <person name="Escobar J.S."/>
            <person name="Newman L.K."/>
            <person name="Wang W."/>
            <person name="Mandakova T."/>
            <person name="Vello E."/>
            <person name="Smith L.M."/>
            <person name="Henz S.R."/>
            <person name="Steffen J."/>
            <person name="Takuno S."/>
            <person name="Brandvain Y."/>
            <person name="Coop G."/>
            <person name="Andolfatto P."/>
            <person name="Hu T.T."/>
            <person name="Blanchette M."/>
            <person name="Clark R.M."/>
            <person name="Quesneville H."/>
            <person name="Nordborg M."/>
            <person name="Gaut B.S."/>
            <person name="Lysak M.A."/>
            <person name="Jenkins J."/>
            <person name="Grimwood J."/>
            <person name="Chapman J."/>
            <person name="Prochnik S."/>
            <person name="Shu S."/>
            <person name="Rokhsar D."/>
            <person name="Schmutz J."/>
            <person name="Weigel D."/>
            <person name="Wright S.I."/>
        </authorList>
    </citation>
    <scope>NUCLEOTIDE SEQUENCE [LARGE SCALE GENOMIC DNA]</scope>
    <source>
        <strain evidence="8">cv. Monte Gargano</strain>
    </source>
</reference>
<keyword evidence="3 5" id="KW-1133">Transmembrane helix</keyword>
<protein>
    <recommendedName>
        <fullName evidence="6">ABC transmembrane type-1 domain-containing protein</fullName>
    </recommendedName>
</protein>
<evidence type="ECO:0000256" key="3">
    <source>
        <dbReference type="ARBA" id="ARBA00022989"/>
    </source>
</evidence>
<dbReference type="Gene3D" id="3.40.50.300">
    <property type="entry name" value="P-loop containing nucleotide triphosphate hydrolases"/>
    <property type="match status" value="1"/>
</dbReference>
<comment type="subcellular location">
    <subcellularLocation>
        <location evidence="1">Membrane</location>
        <topology evidence="1">Multi-pass membrane protein</topology>
    </subcellularLocation>
</comment>
<dbReference type="PANTHER" id="PTHR24221">
    <property type="entry name" value="ATP-BINDING CASSETTE SUB-FAMILY B"/>
    <property type="match status" value="1"/>
</dbReference>
<dbReference type="InterPro" id="IPR036640">
    <property type="entry name" value="ABC1_TM_sf"/>
</dbReference>
<name>R0GUD1_9BRAS</name>
<evidence type="ECO:0000256" key="4">
    <source>
        <dbReference type="ARBA" id="ARBA00023136"/>
    </source>
</evidence>
<evidence type="ECO:0000313" key="7">
    <source>
        <dbReference type="EMBL" id="EOA20479.1"/>
    </source>
</evidence>
<dbReference type="GO" id="GO:0005524">
    <property type="term" value="F:ATP binding"/>
    <property type="evidence" value="ECO:0007669"/>
    <property type="project" value="InterPro"/>
</dbReference>
<feature type="domain" description="ABC transmembrane type-1" evidence="6">
    <location>
        <begin position="83"/>
        <end position="364"/>
    </location>
</feature>
<feature type="transmembrane region" description="Helical" evidence="5">
    <location>
        <begin position="305"/>
        <end position="327"/>
    </location>
</feature>
<evidence type="ECO:0000256" key="5">
    <source>
        <dbReference type="SAM" id="Phobius"/>
    </source>
</evidence>
<dbReference type="CDD" id="cd07346">
    <property type="entry name" value="ABC_6TM_exporters"/>
    <property type="match status" value="1"/>
</dbReference>
<dbReference type="eggNOG" id="KOG0058">
    <property type="taxonomic scope" value="Eukaryota"/>
</dbReference>
<keyword evidence="2 5" id="KW-0812">Transmembrane</keyword>
<dbReference type="Pfam" id="PF00005">
    <property type="entry name" value="ABC_tran"/>
    <property type="match status" value="1"/>
</dbReference>
<dbReference type="GO" id="GO:0016020">
    <property type="term" value="C:membrane"/>
    <property type="evidence" value="ECO:0007669"/>
    <property type="project" value="UniProtKB-SubCell"/>
</dbReference>
<evidence type="ECO:0000256" key="1">
    <source>
        <dbReference type="ARBA" id="ARBA00004141"/>
    </source>
</evidence>
<dbReference type="Pfam" id="PF00664">
    <property type="entry name" value="ABC_membrane"/>
    <property type="match status" value="1"/>
</dbReference>
<sequence length="499" mass="54682">MTVLFRVTTPPCLLIPPPPLSHRRSSSLFLKPTFLPYPRPLISRKTSILRLRANNPTVNSLKPLENVRPYLQSESRTVLLGWLCSCVSVVSLSQIVPRLGSFTSNLNANAASLTKLKGECLVLAGLVLTKVVAYYLQQAFLWEAALNTVYKIRVFAYRRVLERELEFFEGGNGISSGDIAYRITAEASEVADTIYALLNTVVPSAIQISVMTAHMIVASPALTLVSAMVIPSVALLIAYLGDRLRKISRNAQIASAQLSTYLNEVLPAILFVKANNAEISESVRFQRFARADLDERFKKKKMKSLIPQIVQVMYLGSLSIFCVGAVILAGSSLSSSAIVSFVASLAFLIDPVQDLGKAYNELKQGEPAIERLFDLTSLESKVIERPEAIQLEKVGGEVELCNISFKYDESMLPVLEGLNLHIKAGETIALVGPSGGGKTTLIKLLLRLYEPSSGSIFIDKNDIKDIKLESLRKHVGLVSQDTGQLLTTLGTEISRQELT</sequence>
<dbReference type="InterPro" id="IPR027417">
    <property type="entry name" value="P-loop_NTPase"/>
</dbReference>
<evidence type="ECO:0000313" key="8">
    <source>
        <dbReference type="Proteomes" id="UP000029121"/>
    </source>
</evidence>
<dbReference type="SUPFAM" id="SSF90123">
    <property type="entry name" value="ABC transporter transmembrane region"/>
    <property type="match status" value="1"/>
</dbReference>
<dbReference type="STRING" id="81985.R0GUD1"/>
<dbReference type="PROSITE" id="PS50929">
    <property type="entry name" value="ABC_TM1F"/>
    <property type="match status" value="1"/>
</dbReference>
<feature type="transmembrane region" description="Helical" evidence="5">
    <location>
        <begin position="221"/>
        <end position="240"/>
    </location>
</feature>
<gene>
    <name evidence="7" type="ORF">CARUB_v10000791mg</name>
</gene>